<protein>
    <recommendedName>
        <fullName evidence="3">Coiled-coil domain-containing protein 180</fullName>
    </recommendedName>
</protein>
<dbReference type="PANTHER" id="PTHR21444">
    <property type="entry name" value="COILED-COIL DOMAIN-CONTAINING PROTEIN 180"/>
    <property type="match status" value="1"/>
</dbReference>
<feature type="non-terminal residue" evidence="1">
    <location>
        <position position="1"/>
    </location>
</feature>
<feature type="non-terminal residue" evidence="1">
    <location>
        <position position="239"/>
    </location>
</feature>
<gene>
    <name evidence="1" type="ORF">N322_10003</name>
</gene>
<keyword evidence="2" id="KW-1185">Reference proteome</keyword>
<dbReference type="AlphaFoldDB" id="A0A091LSQ4"/>
<proteinExistence type="predicted"/>
<organism evidence="1 2">
    <name type="scientific">Cariama cristata</name>
    <name type="common">Red-legged seriema</name>
    <dbReference type="NCBI Taxonomy" id="54380"/>
    <lineage>
        <taxon>Eukaryota</taxon>
        <taxon>Metazoa</taxon>
        <taxon>Chordata</taxon>
        <taxon>Craniata</taxon>
        <taxon>Vertebrata</taxon>
        <taxon>Euteleostomi</taxon>
        <taxon>Archelosauria</taxon>
        <taxon>Archosauria</taxon>
        <taxon>Dinosauria</taxon>
        <taxon>Saurischia</taxon>
        <taxon>Theropoda</taxon>
        <taxon>Coelurosauria</taxon>
        <taxon>Aves</taxon>
        <taxon>Neognathae</taxon>
        <taxon>Neoaves</taxon>
        <taxon>Telluraves</taxon>
        <taxon>Australaves</taxon>
        <taxon>Cariamiformes</taxon>
        <taxon>Cariamidae</taxon>
        <taxon>Cariama</taxon>
    </lineage>
</organism>
<sequence length="239" mass="27864">FNSSKAESSEIAIETFSTSSGNSYTVLGVEEAGKTDIPETYFTKYEKKESLPRYLKHVLIKETMFVELKKRIRLCFFEHLEKWFAESLSNSYVFVAAKKEELNSELQLRLHLHQQRLENTKTNIYNVRAVELLLHKEHLECHCAGVVEGLEKERAEFLKFCDQQNNLSKNLHSQIRDMESVFLSAPMTEKLVSFSKKVHSELHNHLEVIQVSLRSYRNYLEEALGKLRDSNVDFLKACR</sequence>
<dbReference type="PANTHER" id="PTHR21444:SF14">
    <property type="entry name" value="COILED-COIL DOMAIN-CONTAINING PROTEIN 180"/>
    <property type="match status" value="1"/>
</dbReference>
<name>A0A091LSQ4_CARIC</name>
<reference evidence="1 2" key="1">
    <citation type="submission" date="2014-04" db="EMBL/GenBank/DDBJ databases">
        <title>Genome evolution of avian class.</title>
        <authorList>
            <person name="Zhang G."/>
            <person name="Li C."/>
        </authorList>
    </citation>
    <scope>NUCLEOTIDE SEQUENCE [LARGE SCALE GENOMIC DNA]</scope>
    <source>
        <strain evidence="1">BGI_N322</strain>
    </source>
</reference>
<evidence type="ECO:0000313" key="2">
    <source>
        <dbReference type="Proteomes" id="UP000054116"/>
    </source>
</evidence>
<evidence type="ECO:0008006" key="3">
    <source>
        <dbReference type="Google" id="ProtNLM"/>
    </source>
</evidence>
<accession>A0A091LSQ4</accession>
<dbReference type="EMBL" id="KK505967">
    <property type="protein sequence ID" value="KFP61349.1"/>
    <property type="molecule type" value="Genomic_DNA"/>
</dbReference>
<dbReference type="Proteomes" id="UP000054116">
    <property type="component" value="Unassembled WGS sequence"/>
</dbReference>
<evidence type="ECO:0000313" key="1">
    <source>
        <dbReference type="EMBL" id="KFP61349.1"/>
    </source>
</evidence>